<dbReference type="GO" id="GO:0016787">
    <property type="term" value="F:hydrolase activity"/>
    <property type="evidence" value="ECO:0007669"/>
    <property type="project" value="UniProtKB-KW"/>
</dbReference>
<evidence type="ECO:0000259" key="2">
    <source>
        <dbReference type="Pfam" id="PF03061"/>
    </source>
</evidence>
<evidence type="ECO:0000256" key="1">
    <source>
        <dbReference type="ARBA" id="ARBA00022801"/>
    </source>
</evidence>
<keyword evidence="1 3" id="KW-0378">Hydrolase</keyword>
<dbReference type="InterPro" id="IPR003736">
    <property type="entry name" value="PAAI_dom"/>
</dbReference>
<dbReference type="PANTHER" id="PTHR42856">
    <property type="entry name" value="ACYL-COENZYME A THIOESTERASE PAAI"/>
    <property type="match status" value="1"/>
</dbReference>
<dbReference type="CDD" id="cd03443">
    <property type="entry name" value="PaaI_thioesterase"/>
    <property type="match status" value="1"/>
</dbReference>
<reference evidence="4" key="1">
    <citation type="journal article" date="2019" name="Int. J. Syst. Evol. Microbiol.">
        <title>The Global Catalogue of Microorganisms (GCM) 10K type strain sequencing project: providing services to taxonomists for standard genome sequencing and annotation.</title>
        <authorList>
            <consortium name="The Broad Institute Genomics Platform"/>
            <consortium name="The Broad Institute Genome Sequencing Center for Infectious Disease"/>
            <person name="Wu L."/>
            <person name="Ma J."/>
        </authorList>
    </citation>
    <scope>NUCLEOTIDE SEQUENCE [LARGE SCALE GENOMIC DNA]</scope>
    <source>
        <strain evidence="4">TISTR 2562</strain>
    </source>
</reference>
<feature type="domain" description="Thioesterase" evidence="2">
    <location>
        <begin position="50"/>
        <end position="124"/>
    </location>
</feature>
<dbReference type="Pfam" id="PF03061">
    <property type="entry name" value="4HBT"/>
    <property type="match status" value="1"/>
</dbReference>
<evidence type="ECO:0000313" key="4">
    <source>
        <dbReference type="Proteomes" id="UP001597474"/>
    </source>
</evidence>
<dbReference type="PANTHER" id="PTHR42856:SF1">
    <property type="entry name" value="ACYL-COENZYME A THIOESTERASE PAAI"/>
    <property type="match status" value="1"/>
</dbReference>
<dbReference type="Gene3D" id="3.10.129.10">
    <property type="entry name" value="Hotdog Thioesterase"/>
    <property type="match status" value="1"/>
</dbReference>
<sequence>MDAKTRASRAAAAMWESDQASKWLGMELGEVDEGRAELVLTVAAHHCNGHGICHGGVTFALADSAFAFACNSRNQSTVAQHNVISFTAPAQLGDRLTAQAREVSLTGRSGIYDIRVSNQDGVTIAEMRGISRAIKGRLFEEEEQRMERQ</sequence>
<gene>
    <name evidence="3" type="primary">paaI</name>
    <name evidence="3" type="ORF">ACFSUD_07990</name>
</gene>
<dbReference type="NCBIfam" id="TIGR02286">
    <property type="entry name" value="PaaD"/>
    <property type="match status" value="1"/>
</dbReference>
<dbReference type="RefSeq" id="WP_386373189.1">
    <property type="nucleotide sequence ID" value="NZ_JBHUMP010000005.1"/>
</dbReference>
<dbReference type="Proteomes" id="UP001597474">
    <property type="component" value="Unassembled WGS sequence"/>
</dbReference>
<name>A0ABW5U0S9_9RHOB</name>
<dbReference type="InterPro" id="IPR006683">
    <property type="entry name" value="Thioestr_dom"/>
</dbReference>
<dbReference type="EMBL" id="JBHUMP010000005">
    <property type="protein sequence ID" value="MFD2739503.1"/>
    <property type="molecule type" value="Genomic_DNA"/>
</dbReference>
<dbReference type="EC" id="3.1.2.-" evidence="3"/>
<keyword evidence="4" id="KW-1185">Reference proteome</keyword>
<comment type="caution">
    <text evidence="3">The sequence shown here is derived from an EMBL/GenBank/DDBJ whole genome shotgun (WGS) entry which is preliminary data.</text>
</comment>
<evidence type="ECO:0000313" key="3">
    <source>
        <dbReference type="EMBL" id="MFD2739503.1"/>
    </source>
</evidence>
<protein>
    <submittedName>
        <fullName evidence="3">Hydroxyphenylacetyl-CoA thioesterase PaaI</fullName>
        <ecNumber evidence="3">3.1.2.-</ecNumber>
    </submittedName>
</protein>
<organism evidence="3 4">
    <name type="scientific">Sulfitobacter aestuarii</name>
    <dbReference type="NCBI Taxonomy" id="2161676"/>
    <lineage>
        <taxon>Bacteria</taxon>
        <taxon>Pseudomonadati</taxon>
        <taxon>Pseudomonadota</taxon>
        <taxon>Alphaproteobacteria</taxon>
        <taxon>Rhodobacterales</taxon>
        <taxon>Roseobacteraceae</taxon>
        <taxon>Sulfitobacter</taxon>
    </lineage>
</organism>
<dbReference type="NCBIfam" id="TIGR00369">
    <property type="entry name" value="unchar_dom_1"/>
    <property type="match status" value="1"/>
</dbReference>
<dbReference type="SUPFAM" id="SSF54637">
    <property type="entry name" value="Thioesterase/thiol ester dehydrase-isomerase"/>
    <property type="match status" value="1"/>
</dbReference>
<dbReference type="InterPro" id="IPR011973">
    <property type="entry name" value="PaaD"/>
</dbReference>
<accession>A0ABW5U0S9</accession>
<dbReference type="InterPro" id="IPR029069">
    <property type="entry name" value="HotDog_dom_sf"/>
</dbReference>
<dbReference type="InterPro" id="IPR052723">
    <property type="entry name" value="Acyl-CoA_thioesterase_PaaI"/>
</dbReference>
<proteinExistence type="predicted"/>